<name>A0A2V1AUC6_9ASCO</name>
<dbReference type="RefSeq" id="XP_025342365.1">
    <property type="nucleotide sequence ID" value="XM_025484150.1"/>
</dbReference>
<dbReference type="InterPro" id="IPR005037">
    <property type="entry name" value="PRP38"/>
</dbReference>
<evidence type="ECO:0000313" key="9">
    <source>
        <dbReference type="Proteomes" id="UP000244309"/>
    </source>
</evidence>
<reference evidence="8 9" key="1">
    <citation type="submission" date="2017-12" db="EMBL/GenBank/DDBJ databases">
        <title>Genome Sequence of a Multidrug-Resistant Candida haemulonii Isolate from a Patient with Chronic Leg Ulcers in Israel.</title>
        <authorList>
            <person name="Chow N.A."/>
            <person name="Gade L."/>
            <person name="Batra D."/>
            <person name="Rowe L.A."/>
            <person name="Ben-Ami R."/>
            <person name="Loparev V.N."/>
            <person name="Litvintseva A.P."/>
        </authorList>
    </citation>
    <scope>NUCLEOTIDE SEQUENCE [LARGE SCALE GENOMIC DNA]</scope>
    <source>
        <strain evidence="8 9">B11899</strain>
    </source>
</reference>
<dbReference type="Pfam" id="PF03371">
    <property type="entry name" value="PRP38"/>
    <property type="match status" value="1"/>
</dbReference>
<sequence length="201" mass="23479">MDKRVVENKAHLVGPIVRHRIQDSLFYKEKLYLTNESSIVPVIIDEVRFVGGTDQTGRPSPFLCCLLRLLELEPSPSIIRILLKQNGYNEFKYLTALALLYCRLVYDAREIYALYDEYIGDYRKLRTQLKSPKFEKDLPVHYSIIHMDEWVDSLVEDERVVDLTMPYIGPRRLYVERGEADVRVYGGEESEESDSYESDSD</sequence>
<proteinExistence type="inferred from homology"/>
<keyword evidence="5 7" id="KW-0508">mRNA splicing</keyword>
<dbReference type="GO" id="GO:0005681">
    <property type="term" value="C:spliceosomal complex"/>
    <property type="evidence" value="ECO:0007669"/>
    <property type="project" value="UniProtKB-KW"/>
</dbReference>
<dbReference type="EMBL" id="PKFO01000005">
    <property type="protein sequence ID" value="PVH21425.1"/>
    <property type="molecule type" value="Genomic_DNA"/>
</dbReference>
<keyword evidence="9" id="KW-1185">Reference proteome</keyword>
<comment type="similarity">
    <text evidence="2 7">Belongs to the PRP38 family.</text>
</comment>
<evidence type="ECO:0000256" key="1">
    <source>
        <dbReference type="ARBA" id="ARBA00004123"/>
    </source>
</evidence>
<evidence type="ECO:0000256" key="5">
    <source>
        <dbReference type="ARBA" id="ARBA00023187"/>
    </source>
</evidence>
<evidence type="ECO:0000313" key="8">
    <source>
        <dbReference type="EMBL" id="PVH21425.1"/>
    </source>
</evidence>
<dbReference type="OrthoDB" id="190958at2759"/>
<evidence type="ECO:0000256" key="3">
    <source>
        <dbReference type="ARBA" id="ARBA00022664"/>
    </source>
</evidence>
<dbReference type="VEuPathDB" id="FungiDB:CXQ85_000402"/>
<dbReference type="Proteomes" id="UP000244309">
    <property type="component" value="Unassembled WGS sequence"/>
</dbReference>
<dbReference type="STRING" id="45357.A0A2V1AUC6"/>
<protein>
    <recommendedName>
        <fullName evidence="7">Pre-mRNA-splicing factor 38</fullName>
    </recommendedName>
</protein>
<dbReference type="AlphaFoldDB" id="A0A2V1AUC6"/>
<accession>A0A2V1AUC6</accession>
<dbReference type="GeneID" id="37005735"/>
<organism evidence="8 9">
    <name type="scientific">Candidozyma haemuli</name>
    <dbReference type="NCBI Taxonomy" id="45357"/>
    <lineage>
        <taxon>Eukaryota</taxon>
        <taxon>Fungi</taxon>
        <taxon>Dikarya</taxon>
        <taxon>Ascomycota</taxon>
        <taxon>Saccharomycotina</taxon>
        <taxon>Pichiomycetes</taxon>
        <taxon>Metschnikowiaceae</taxon>
        <taxon>Candidozyma</taxon>
    </lineage>
</organism>
<comment type="subcellular location">
    <subcellularLocation>
        <location evidence="1 7">Nucleus</location>
    </subcellularLocation>
</comment>
<evidence type="ECO:0000256" key="7">
    <source>
        <dbReference type="RuleBase" id="RU367025"/>
    </source>
</evidence>
<evidence type="ECO:0000256" key="4">
    <source>
        <dbReference type="ARBA" id="ARBA00022728"/>
    </source>
</evidence>
<keyword evidence="6 7" id="KW-0539">Nucleus</keyword>
<evidence type="ECO:0000256" key="2">
    <source>
        <dbReference type="ARBA" id="ARBA00006164"/>
    </source>
</evidence>
<comment type="function">
    <text evidence="7">Required for pre-mRNA splicing.</text>
</comment>
<gene>
    <name evidence="8" type="ORF">CXQ85_000402</name>
</gene>
<dbReference type="GO" id="GO:0000398">
    <property type="term" value="P:mRNA splicing, via spliceosome"/>
    <property type="evidence" value="ECO:0007669"/>
    <property type="project" value="UniProtKB-UniRule"/>
</dbReference>
<keyword evidence="3 7" id="KW-0507">mRNA processing</keyword>
<dbReference type="PANTHER" id="PTHR23142">
    <property type="entry name" value="PRE-MRNA-SPLICING FACTOR 38A-RELATED"/>
    <property type="match status" value="1"/>
</dbReference>
<comment type="caution">
    <text evidence="8">The sequence shown here is derived from an EMBL/GenBank/DDBJ whole genome shotgun (WGS) entry which is preliminary data.</text>
</comment>
<keyword evidence="4 7" id="KW-0747">Spliceosome</keyword>
<evidence type="ECO:0000256" key="6">
    <source>
        <dbReference type="ARBA" id="ARBA00023242"/>
    </source>
</evidence>